<keyword evidence="1" id="KW-0472">Membrane</keyword>
<dbReference type="EMBL" id="RJKM01000001">
    <property type="protein sequence ID" value="ROP40720.1"/>
    <property type="molecule type" value="Genomic_DNA"/>
</dbReference>
<evidence type="ECO:0000313" key="2">
    <source>
        <dbReference type="EMBL" id="ROP40720.1"/>
    </source>
</evidence>
<protein>
    <submittedName>
        <fullName evidence="2">Pentapeptide repeat protein</fullName>
    </submittedName>
</protein>
<dbReference type="AlphaFoldDB" id="A0A3N1HDZ4"/>
<evidence type="ECO:0000313" key="3">
    <source>
        <dbReference type="Proteomes" id="UP000268727"/>
    </source>
</evidence>
<evidence type="ECO:0000256" key="1">
    <source>
        <dbReference type="SAM" id="Phobius"/>
    </source>
</evidence>
<dbReference type="OrthoDB" id="4563217at2"/>
<feature type="transmembrane region" description="Helical" evidence="1">
    <location>
        <begin position="47"/>
        <end position="68"/>
    </location>
</feature>
<dbReference type="PANTHER" id="PTHR14136">
    <property type="entry name" value="BTB_POZ DOMAIN-CONTAINING PROTEIN KCTD9"/>
    <property type="match status" value="1"/>
</dbReference>
<sequence>MRAAGVIVGGLVLLALYGVLIWRAPNLLINQDVLTQIKPEHRLPAEHNARLIVVSIGGALVVATGLLYTARNYRLAHRGQVTDRFTKALERLGSDELYVRIGGVHALEHVMRDSPVHHGDVVEVLVAFIRDRTPRAAGKEPVDDRWMHPPIAIDAPELPSEPEADVQAALTALGRRPDRPERERGRIDLSELHLQNAKLMGARLERVNLRGAQLRGADLWVARLQGADLRESQLRGALLWITSLQGADLKGADLQGASLNQARLQRARLIGAKLQGASLIDAQLQGTRLEDAELTQAQLDRVVVDDRTVLPEGLSLEGTD</sequence>
<proteinExistence type="predicted"/>
<comment type="caution">
    <text evidence="2">The sequence shown here is derived from an EMBL/GenBank/DDBJ whole genome shotgun (WGS) entry which is preliminary data.</text>
</comment>
<name>A0A3N1HDZ4_9PSEU</name>
<dbReference type="Pfam" id="PF00805">
    <property type="entry name" value="Pentapeptide"/>
    <property type="match status" value="2"/>
</dbReference>
<keyword evidence="1" id="KW-1133">Transmembrane helix</keyword>
<accession>A0A3N1HDZ4</accession>
<gene>
    <name evidence="2" type="ORF">EDD40_6137</name>
</gene>
<keyword evidence="1" id="KW-0812">Transmembrane</keyword>
<dbReference type="InterPro" id="IPR051082">
    <property type="entry name" value="Pentapeptide-BTB/POZ_domain"/>
</dbReference>
<dbReference type="PANTHER" id="PTHR14136:SF17">
    <property type="entry name" value="BTB_POZ DOMAIN-CONTAINING PROTEIN KCTD9"/>
    <property type="match status" value="1"/>
</dbReference>
<reference evidence="2 3" key="1">
    <citation type="submission" date="2018-11" db="EMBL/GenBank/DDBJ databases">
        <title>Sequencing the genomes of 1000 actinobacteria strains.</title>
        <authorList>
            <person name="Klenk H.-P."/>
        </authorList>
    </citation>
    <scope>NUCLEOTIDE SEQUENCE [LARGE SCALE GENOMIC DNA]</scope>
    <source>
        <strain evidence="2 3">DSM 44231</strain>
    </source>
</reference>
<dbReference type="Proteomes" id="UP000268727">
    <property type="component" value="Unassembled WGS sequence"/>
</dbReference>
<dbReference type="SUPFAM" id="SSF141571">
    <property type="entry name" value="Pentapeptide repeat-like"/>
    <property type="match status" value="1"/>
</dbReference>
<organism evidence="2 3">
    <name type="scientific">Saccharothrix texasensis</name>
    <dbReference type="NCBI Taxonomy" id="103734"/>
    <lineage>
        <taxon>Bacteria</taxon>
        <taxon>Bacillati</taxon>
        <taxon>Actinomycetota</taxon>
        <taxon>Actinomycetes</taxon>
        <taxon>Pseudonocardiales</taxon>
        <taxon>Pseudonocardiaceae</taxon>
        <taxon>Saccharothrix</taxon>
    </lineage>
</organism>
<dbReference type="Gene3D" id="2.160.20.80">
    <property type="entry name" value="E3 ubiquitin-protein ligase SopA"/>
    <property type="match status" value="1"/>
</dbReference>
<keyword evidence="3" id="KW-1185">Reference proteome</keyword>
<dbReference type="InterPro" id="IPR001646">
    <property type="entry name" value="5peptide_repeat"/>
</dbReference>